<dbReference type="OMA" id="SPCARRN"/>
<dbReference type="OrthoDB" id="10048650at2759"/>
<dbReference type="Pfam" id="PF23055">
    <property type="entry name" value="DUF7041"/>
    <property type="match status" value="1"/>
</dbReference>
<dbReference type="Proteomes" id="UP000031668">
    <property type="component" value="Unassembled WGS sequence"/>
</dbReference>
<name>A0A0C2N6D2_THEKT</name>
<comment type="caution">
    <text evidence="2">The sequence shown here is derived from an EMBL/GenBank/DDBJ whole genome shotgun (WGS) entry which is preliminary data.</text>
</comment>
<sequence length="253" mass="28902">MNAETNAVVLKLPTFWTKAPDVWFTQTEAQFNIRKISDDSTRYYYVVASLDQETAANLRDLIGQPPEKNMYAVLKARLLKVYGLNSRSRAARLLDMTGLGDRKPSSLLSEMKALAGGHTSCMLFEEIFLRQMPPDIRLQLAHAKFDDLDALGEYADEIWQAKPREFSVDVVKQNKKDFKSPSREESSKIHVQTSVPNDWCYYHKKFGSNAFKCSSQYAFTESEQPEKKLPTYRLLALGVLFCTYMTSNLVDVI</sequence>
<gene>
    <name evidence="2" type="ORF">RF11_01405</name>
</gene>
<protein>
    <recommendedName>
        <fullName evidence="1">DUF7041 domain-containing protein</fullName>
    </recommendedName>
</protein>
<evidence type="ECO:0000313" key="2">
    <source>
        <dbReference type="EMBL" id="KII71860.1"/>
    </source>
</evidence>
<feature type="domain" description="DUF7041" evidence="1">
    <location>
        <begin position="12"/>
        <end position="94"/>
    </location>
</feature>
<dbReference type="InterPro" id="IPR055469">
    <property type="entry name" value="DUF7041"/>
</dbReference>
<keyword evidence="3" id="KW-1185">Reference proteome</keyword>
<evidence type="ECO:0000313" key="3">
    <source>
        <dbReference type="Proteomes" id="UP000031668"/>
    </source>
</evidence>
<proteinExistence type="predicted"/>
<dbReference type="EMBL" id="JWZT01001610">
    <property type="protein sequence ID" value="KII71860.1"/>
    <property type="molecule type" value="Genomic_DNA"/>
</dbReference>
<dbReference type="AlphaFoldDB" id="A0A0C2N6D2"/>
<dbReference type="PANTHER" id="PTHR33327">
    <property type="entry name" value="ENDONUCLEASE"/>
    <property type="match status" value="1"/>
</dbReference>
<reference evidence="2 3" key="1">
    <citation type="journal article" date="2014" name="Genome Biol. Evol.">
        <title>The genome of the myxosporean Thelohanellus kitauei shows adaptations to nutrient acquisition within its fish host.</title>
        <authorList>
            <person name="Yang Y."/>
            <person name="Xiong J."/>
            <person name="Zhou Z."/>
            <person name="Huo F."/>
            <person name="Miao W."/>
            <person name="Ran C."/>
            <person name="Liu Y."/>
            <person name="Zhang J."/>
            <person name="Feng J."/>
            <person name="Wang M."/>
            <person name="Wang M."/>
            <person name="Wang L."/>
            <person name="Yao B."/>
        </authorList>
    </citation>
    <scope>NUCLEOTIDE SEQUENCE [LARGE SCALE GENOMIC DNA]</scope>
    <source>
        <strain evidence="2">Wuqing</strain>
    </source>
</reference>
<dbReference type="PANTHER" id="PTHR33327:SF3">
    <property type="entry name" value="RNA-DIRECTED DNA POLYMERASE"/>
    <property type="match status" value="1"/>
</dbReference>
<evidence type="ECO:0000259" key="1">
    <source>
        <dbReference type="Pfam" id="PF23055"/>
    </source>
</evidence>
<organism evidence="2 3">
    <name type="scientific">Thelohanellus kitauei</name>
    <name type="common">Myxosporean</name>
    <dbReference type="NCBI Taxonomy" id="669202"/>
    <lineage>
        <taxon>Eukaryota</taxon>
        <taxon>Metazoa</taxon>
        <taxon>Cnidaria</taxon>
        <taxon>Myxozoa</taxon>
        <taxon>Myxosporea</taxon>
        <taxon>Bivalvulida</taxon>
        <taxon>Platysporina</taxon>
        <taxon>Myxobolidae</taxon>
        <taxon>Thelohanellus</taxon>
    </lineage>
</organism>
<accession>A0A0C2N6D2</accession>